<dbReference type="OrthoDB" id="26212at2"/>
<dbReference type="RefSeq" id="WP_146323650.1">
    <property type="nucleotide sequence ID" value="NZ_BAABLR010000014.1"/>
</dbReference>
<dbReference type="InterPro" id="IPR010093">
    <property type="entry name" value="SinI_DNA-bd"/>
</dbReference>
<dbReference type="GO" id="GO:0003677">
    <property type="term" value="F:DNA binding"/>
    <property type="evidence" value="ECO:0007669"/>
    <property type="project" value="InterPro"/>
</dbReference>
<gene>
    <name evidence="3" type="ORF">FRX94_03065</name>
</gene>
<dbReference type="Proteomes" id="UP000320791">
    <property type="component" value="Unassembled WGS sequence"/>
</dbReference>
<proteinExistence type="predicted"/>
<protein>
    <submittedName>
        <fullName evidence="3">Helix-turn-helix domain-containing protein</fullName>
    </submittedName>
</protein>
<sequence length="152" mass="17008">MGVSHAPHDTAAQQLAIDQPNQISHTKDTVDVLLRDLIAATPTSAPELNKFKLILSAHEQDKEWQVIVTDQTLTPNEVAEILGVSRPHLVNKYIKRGLLKATKVGTHYRIKESDVRDFLQRKQKAEATTKAAMQQSSLTPQIEFTDDELCDI</sequence>
<accession>A0A5C5UQH2</accession>
<reference evidence="3 4" key="1">
    <citation type="submission" date="2019-08" db="EMBL/GenBank/DDBJ databases">
        <authorList>
            <person name="Lei W."/>
        </authorList>
    </citation>
    <scope>NUCLEOTIDE SEQUENCE [LARGE SCALE GENOMIC DNA]</scope>
    <source>
        <strain evidence="3 4">CCUG 58627</strain>
    </source>
</reference>
<organism evidence="3 4">
    <name type="scientific">Corynebacterium canis</name>
    <dbReference type="NCBI Taxonomy" id="679663"/>
    <lineage>
        <taxon>Bacteria</taxon>
        <taxon>Bacillati</taxon>
        <taxon>Actinomycetota</taxon>
        <taxon>Actinomycetes</taxon>
        <taxon>Mycobacteriales</taxon>
        <taxon>Corynebacteriaceae</taxon>
        <taxon>Corynebacterium</taxon>
    </lineage>
</organism>
<dbReference type="InterPro" id="IPR041657">
    <property type="entry name" value="HTH_17"/>
</dbReference>
<dbReference type="Pfam" id="PF12728">
    <property type="entry name" value="HTH_17"/>
    <property type="match status" value="1"/>
</dbReference>
<dbReference type="InterPro" id="IPR009061">
    <property type="entry name" value="DNA-bd_dom_put_sf"/>
</dbReference>
<name>A0A5C5UQH2_9CORY</name>
<evidence type="ECO:0000313" key="3">
    <source>
        <dbReference type="EMBL" id="TWT28564.1"/>
    </source>
</evidence>
<dbReference type="Gene3D" id="1.10.1660.10">
    <property type="match status" value="1"/>
</dbReference>
<dbReference type="SUPFAM" id="SSF46955">
    <property type="entry name" value="Putative DNA-binding domain"/>
    <property type="match status" value="1"/>
</dbReference>
<evidence type="ECO:0000313" key="4">
    <source>
        <dbReference type="Proteomes" id="UP000320791"/>
    </source>
</evidence>
<feature type="region of interest" description="Disordered" evidence="1">
    <location>
        <begin position="1"/>
        <end position="20"/>
    </location>
</feature>
<dbReference type="NCBIfam" id="TIGR01764">
    <property type="entry name" value="excise"/>
    <property type="match status" value="1"/>
</dbReference>
<feature type="domain" description="Helix-turn-helix" evidence="2">
    <location>
        <begin position="73"/>
        <end position="122"/>
    </location>
</feature>
<evidence type="ECO:0000259" key="2">
    <source>
        <dbReference type="Pfam" id="PF12728"/>
    </source>
</evidence>
<dbReference type="EMBL" id="VOHM01000004">
    <property type="protein sequence ID" value="TWT28564.1"/>
    <property type="molecule type" value="Genomic_DNA"/>
</dbReference>
<keyword evidence="4" id="KW-1185">Reference proteome</keyword>
<comment type="caution">
    <text evidence="3">The sequence shown here is derived from an EMBL/GenBank/DDBJ whole genome shotgun (WGS) entry which is preliminary data.</text>
</comment>
<evidence type="ECO:0000256" key="1">
    <source>
        <dbReference type="SAM" id="MobiDB-lite"/>
    </source>
</evidence>
<dbReference type="AlphaFoldDB" id="A0A5C5UQH2"/>